<keyword evidence="2" id="KW-1185">Reference proteome</keyword>
<protein>
    <submittedName>
        <fullName evidence="1">Uncharacterized protein</fullName>
    </submittedName>
</protein>
<reference evidence="1" key="1">
    <citation type="thesis" date="2021" institute="BYU ScholarsArchive" country="Provo, UT, USA">
        <title>Applications of and Algorithms for Genome Assembly and Genomic Analyses with an Emphasis on Marine Teleosts.</title>
        <authorList>
            <person name="Pickett B.D."/>
        </authorList>
    </citation>
    <scope>NUCLEOTIDE SEQUENCE</scope>
    <source>
        <strain evidence="1">HI-2016</strain>
    </source>
</reference>
<dbReference type="Proteomes" id="UP000824540">
    <property type="component" value="Unassembled WGS sequence"/>
</dbReference>
<organism evidence="1 2">
    <name type="scientific">Albula glossodonta</name>
    <name type="common">roundjaw bonefish</name>
    <dbReference type="NCBI Taxonomy" id="121402"/>
    <lineage>
        <taxon>Eukaryota</taxon>
        <taxon>Metazoa</taxon>
        <taxon>Chordata</taxon>
        <taxon>Craniata</taxon>
        <taxon>Vertebrata</taxon>
        <taxon>Euteleostomi</taxon>
        <taxon>Actinopterygii</taxon>
        <taxon>Neopterygii</taxon>
        <taxon>Teleostei</taxon>
        <taxon>Albuliformes</taxon>
        <taxon>Albulidae</taxon>
        <taxon>Albula</taxon>
    </lineage>
</organism>
<sequence length="83" mass="9436">MKGTGDLYICLDQRWWGNHHLFDEGIFPRPPCDPGPRITQGWMPGLCQAEEVPHGSACAKKERLCVETVAITHYTYWCISDSN</sequence>
<gene>
    <name evidence="1" type="ORF">JZ751_027329</name>
</gene>
<proteinExistence type="predicted"/>
<dbReference type="EMBL" id="JAFBMS010000077">
    <property type="protein sequence ID" value="KAG9337992.1"/>
    <property type="molecule type" value="Genomic_DNA"/>
</dbReference>
<feature type="non-terminal residue" evidence="1">
    <location>
        <position position="1"/>
    </location>
</feature>
<evidence type="ECO:0000313" key="1">
    <source>
        <dbReference type="EMBL" id="KAG9337992.1"/>
    </source>
</evidence>
<accession>A0A8T2NK13</accession>
<comment type="caution">
    <text evidence="1">The sequence shown here is derived from an EMBL/GenBank/DDBJ whole genome shotgun (WGS) entry which is preliminary data.</text>
</comment>
<dbReference type="AlphaFoldDB" id="A0A8T2NK13"/>
<evidence type="ECO:0000313" key="2">
    <source>
        <dbReference type="Proteomes" id="UP000824540"/>
    </source>
</evidence>
<name>A0A8T2NK13_9TELE</name>